<dbReference type="InterPro" id="IPR011990">
    <property type="entry name" value="TPR-like_helical_dom_sf"/>
</dbReference>
<dbReference type="InterPro" id="IPR053137">
    <property type="entry name" value="NLR-like"/>
</dbReference>
<dbReference type="InterPro" id="IPR027417">
    <property type="entry name" value="P-loop_NTPase"/>
</dbReference>
<gene>
    <name evidence="4" type="primary">fxsT</name>
    <name evidence="4" type="ORF">SK803_00805</name>
</gene>
<feature type="coiled-coil region" evidence="1">
    <location>
        <begin position="661"/>
        <end position="688"/>
    </location>
</feature>
<dbReference type="PANTHER" id="PTHR46082:SF6">
    <property type="entry name" value="AAA+ ATPASE DOMAIN-CONTAINING PROTEIN-RELATED"/>
    <property type="match status" value="1"/>
</dbReference>
<organism evidence="4 5">
    <name type="scientific">Lentzea miocenica</name>
    <dbReference type="NCBI Taxonomy" id="3095431"/>
    <lineage>
        <taxon>Bacteria</taxon>
        <taxon>Bacillati</taxon>
        <taxon>Actinomycetota</taxon>
        <taxon>Actinomycetes</taxon>
        <taxon>Pseudonocardiales</taxon>
        <taxon>Pseudonocardiaceae</taxon>
        <taxon>Lentzea</taxon>
    </lineage>
</organism>
<comment type="caution">
    <text evidence="4">The sequence shown here is derived from an EMBL/GenBank/DDBJ whole genome shotgun (WGS) entry which is preliminary data.</text>
</comment>
<dbReference type="NCBIfam" id="NF040586">
    <property type="entry name" value="FxSxx_TPR"/>
    <property type="match status" value="1"/>
</dbReference>
<dbReference type="Pfam" id="PF13424">
    <property type="entry name" value="TPR_12"/>
    <property type="match status" value="3"/>
</dbReference>
<keyword evidence="1" id="KW-0175">Coiled coil</keyword>
<evidence type="ECO:0000259" key="3">
    <source>
        <dbReference type="Pfam" id="PF13271"/>
    </source>
</evidence>
<dbReference type="Gene3D" id="1.25.40.10">
    <property type="entry name" value="Tetratricopeptide repeat domain"/>
    <property type="match status" value="2"/>
</dbReference>
<dbReference type="Gene3D" id="3.40.50.300">
    <property type="entry name" value="P-loop containing nucleotide triphosphate hydrolases"/>
    <property type="match status" value="1"/>
</dbReference>
<dbReference type="Pfam" id="PF13271">
    <property type="entry name" value="DUF4062"/>
    <property type="match status" value="1"/>
</dbReference>
<accession>A0ABU4SS84</accession>
<proteinExistence type="predicted"/>
<dbReference type="Proteomes" id="UP001285521">
    <property type="component" value="Unassembled WGS sequence"/>
</dbReference>
<sequence>MADGNPRRVFISHTSELRRYPAGKSFVAAVESAVNRAGDAVTDMAYFAARDQAPAEVCREAVTGADVYVLIAGFRYGSPVRDRPELSYTELEFEVASELGLPRLVFVLDDDAEGPGGLFRDPEHGALQEGFRRRLQDSGVTTAFVSSPDGLETAVLHALTTLHRPQTAVAGRVVTRVWNVPSRPATFTGREGLLAELRQTLAGDGPAVVRALHAMGGVGKTTTAIEYAHRFAGEYDVGWWISAERPELIPEQLTDLAQALRLAVPGEPVEVVLARLLGHLKNHPRSLLVFDNAESPGDLARFLPGGAVRVLITSRCPDWQDVATQVEVTVFSPEESAALLRKRVVGLGDADARRLAEALGHLPLALDQAAALLADGGLTPDSYLKLLETRAVELLGHDFANRNTVGGRLSVAASWSVAFEALAAGDPAGLQLLNLMAWLAPEPVPLTLITDHPDVLPEPLATVAADPLAVASTLHGLKRRALARVEPGSILLHRIPAALLRDAVHDSSSVSAPDAGWPALALRLLSEVVPRDPWNNPSGWPVWHRLLPHALTATAPDRGTLLASEVAWLLGRTSVYLRARGQHRQALDLAQRAYDLSGPHGENDDREVLIYVDNLAVSLRDVGEYPKARALDEGLVQRSRRDFGDDHPSTLRAVNSLALDLRGLGEHLKAWELNAENLQRRRQVLGDDHSDTLGSATNLACSLRDLGEYAKARELDEDTLRRCRRVLGHDHPDTLMSSYNLAGVMSDLGEYAKARELGEDTLRRCHRVLGHDHPDTLMSASNLAGFMSDLGEYAKARELDEDTLRRRRQVLGDDHPDTLRSARNLAIDLRHLGEHHAAEALEQWAKDRESRSAT</sequence>
<dbReference type="Pfam" id="PF00931">
    <property type="entry name" value="NB-ARC"/>
    <property type="match status" value="1"/>
</dbReference>
<dbReference type="EMBL" id="JAXAVW010000001">
    <property type="protein sequence ID" value="MDX8028723.1"/>
    <property type="molecule type" value="Genomic_DNA"/>
</dbReference>
<evidence type="ECO:0000313" key="5">
    <source>
        <dbReference type="Proteomes" id="UP001285521"/>
    </source>
</evidence>
<dbReference type="PANTHER" id="PTHR46082">
    <property type="entry name" value="ATP/GTP-BINDING PROTEIN-RELATED"/>
    <property type="match status" value="1"/>
</dbReference>
<evidence type="ECO:0000313" key="4">
    <source>
        <dbReference type="EMBL" id="MDX8028723.1"/>
    </source>
</evidence>
<evidence type="ECO:0000256" key="1">
    <source>
        <dbReference type="SAM" id="Coils"/>
    </source>
</evidence>
<feature type="domain" description="NB-ARC" evidence="2">
    <location>
        <begin position="192"/>
        <end position="345"/>
    </location>
</feature>
<protein>
    <submittedName>
        <fullName evidence="4">FxSxx-COOH system tetratricopeptide repeat protein</fullName>
    </submittedName>
</protein>
<dbReference type="SUPFAM" id="SSF48452">
    <property type="entry name" value="TPR-like"/>
    <property type="match status" value="2"/>
</dbReference>
<reference evidence="4 5" key="1">
    <citation type="submission" date="2023-11" db="EMBL/GenBank/DDBJ databases">
        <title>Lentzea sokolovensis, sp. nov., Lentzea kristufkii, sp. nov., and Lentzea miocenensis, sp. nov., rare actinobacteria from Sokolov Coal Basin, Miocene lacustrine sediment, Czech Republic.</title>
        <authorList>
            <person name="Lara A."/>
            <person name="Kotroba L."/>
            <person name="Nouioui I."/>
            <person name="Neumann-Schaal M."/>
            <person name="Mast Y."/>
            <person name="Chronakova A."/>
        </authorList>
    </citation>
    <scope>NUCLEOTIDE SEQUENCE [LARGE SCALE GENOMIC DNA]</scope>
    <source>
        <strain evidence="4 5">BCCO 10_0856</strain>
    </source>
</reference>
<dbReference type="SUPFAM" id="SSF52540">
    <property type="entry name" value="P-loop containing nucleoside triphosphate hydrolases"/>
    <property type="match status" value="1"/>
</dbReference>
<feature type="domain" description="DUF4062" evidence="3">
    <location>
        <begin position="8"/>
        <end position="96"/>
    </location>
</feature>
<evidence type="ECO:0000259" key="2">
    <source>
        <dbReference type="Pfam" id="PF00931"/>
    </source>
</evidence>
<name>A0ABU4SS84_9PSEU</name>
<keyword evidence="5" id="KW-1185">Reference proteome</keyword>
<dbReference type="InterPro" id="IPR002182">
    <property type="entry name" value="NB-ARC"/>
</dbReference>
<reference evidence="4 5" key="2">
    <citation type="submission" date="2023-11" db="EMBL/GenBank/DDBJ databases">
        <authorList>
            <person name="Lara A.C."/>
            <person name="Chronakova A."/>
        </authorList>
    </citation>
    <scope>NUCLEOTIDE SEQUENCE [LARGE SCALE GENOMIC DNA]</scope>
    <source>
        <strain evidence="4 5">BCCO 10_0856</strain>
    </source>
</reference>
<dbReference type="InterPro" id="IPR025139">
    <property type="entry name" value="DUF4062"/>
</dbReference>
<dbReference type="RefSeq" id="WP_319963727.1">
    <property type="nucleotide sequence ID" value="NZ_JAXAVW010000001.1"/>
</dbReference>